<proteinExistence type="predicted"/>
<gene>
    <name evidence="2" type="ORF">CR513_37471</name>
</gene>
<dbReference type="EMBL" id="QJKJ01007824">
    <property type="protein sequence ID" value="RDX81806.1"/>
    <property type="molecule type" value="Genomic_DNA"/>
</dbReference>
<sequence length="80" mass="9249">MATVGFGFAEAYVTQKLYKENLKKRAQEEERHKNTNMKIPTMKTGSNHKTPRGCFSWLSKQQRSKNSRISDYNHIEAANS</sequence>
<dbReference type="AlphaFoldDB" id="A0A371FU41"/>
<dbReference type="PANTHER" id="PTHR34950">
    <property type="entry name" value="OS04G0457400 PROTEIN"/>
    <property type="match status" value="1"/>
</dbReference>
<comment type="caution">
    <text evidence="2">The sequence shown here is derived from an EMBL/GenBank/DDBJ whole genome shotgun (WGS) entry which is preliminary data.</text>
</comment>
<keyword evidence="3" id="KW-1185">Reference proteome</keyword>
<organism evidence="2 3">
    <name type="scientific">Mucuna pruriens</name>
    <name type="common">Velvet bean</name>
    <name type="synonym">Dolichos pruriens</name>
    <dbReference type="NCBI Taxonomy" id="157652"/>
    <lineage>
        <taxon>Eukaryota</taxon>
        <taxon>Viridiplantae</taxon>
        <taxon>Streptophyta</taxon>
        <taxon>Embryophyta</taxon>
        <taxon>Tracheophyta</taxon>
        <taxon>Spermatophyta</taxon>
        <taxon>Magnoliopsida</taxon>
        <taxon>eudicotyledons</taxon>
        <taxon>Gunneridae</taxon>
        <taxon>Pentapetalae</taxon>
        <taxon>rosids</taxon>
        <taxon>fabids</taxon>
        <taxon>Fabales</taxon>
        <taxon>Fabaceae</taxon>
        <taxon>Papilionoideae</taxon>
        <taxon>50 kb inversion clade</taxon>
        <taxon>NPAAA clade</taxon>
        <taxon>indigoferoid/millettioid clade</taxon>
        <taxon>Phaseoleae</taxon>
        <taxon>Mucuna</taxon>
    </lineage>
</organism>
<dbReference type="OrthoDB" id="1411410at2759"/>
<protein>
    <submittedName>
        <fullName evidence="2">Uncharacterized protein</fullName>
    </submittedName>
</protein>
<dbReference type="Proteomes" id="UP000257109">
    <property type="component" value="Unassembled WGS sequence"/>
</dbReference>
<name>A0A371FU41_MUCPR</name>
<feature type="non-terminal residue" evidence="2">
    <location>
        <position position="1"/>
    </location>
</feature>
<reference evidence="2" key="1">
    <citation type="submission" date="2018-05" db="EMBL/GenBank/DDBJ databases">
        <title>Draft genome of Mucuna pruriens seed.</title>
        <authorList>
            <person name="Nnadi N.E."/>
            <person name="Vos R."/>
            <person name="Hasami M.H."/>
            <person name="Devisetty U.K."/>
            <person name="Aguiy J.C."/>
        </authorList>
    </citation>
    <scope>NUCLEOTIDE SEQUENCE [LARGE SCALE GENOMIC DNA]</scope>
    <source>
        <strain evidence="2">JCA_2017</strain>
    </source>
</reference>
<dbReference type="PANTHER" id="PTHR34950:SF12">
    <property type="entry name" value="TRANSMEMBRANE PROTEIN"/>
    <property type="match status" value="1"/>
</dbReference>
<feature type="region of interest" description="Disordered" evidence="1">
    <location>
        <begin position="26"/>
        <end position="80"/>
    </location>
</feature>
<evidence type="ECO:0000256" key="1">
    <source>
        <dbReference type="SAM" id="MobiDB-lite"/>
    </source>
</evidence>
<accession>A0A371FU41</accession>
<evidence type="ECO:0000313" key="2">
    <source>
        <dbReference type="EMBL" id="RDX81806.1"/>
    </source>
</evidence>
<evidence type="ECO:0000313" key="3">
    <source>
        <dbReference type="Proteomes" id="UP000257109"/>
    </source>
</evidence>